<reference evidence="1 2" key="1">
    <citation type="submission" date="2015-08" db="EMBL/GenBank/DDBJ databases">
        <authorList>
            <person name="Babu N.S."/>
            <person name="Beckwith C.J."/>
            <person name="Beseler K.G."/>
            <person name="Brison A."/>
            <person name="Carone J.V."/>
            <person name="Caskin T.P."/>
            <person name="Diamond M."/>
            <person name="Durham M.E."/>
            <person name="Foxe J.M."/>
            <person name="Go M."/>
            <person name="Henderson B.A."/>
            <person name="Jones I.B."/>
            <person name="McGettigan J.A."/>
            <person name="Micheletti S.J."/>
            <person name="Nasrallah M.E."/>
            <person name="Ortiz D."/>
            <person name="Piller C.R."/>
            <person name="Privatt S.R."/>
            <person name="Schneider S.L."/>
            <person name="Sharp S."/>
            <person name="Smith T.C."/>
            <person name="Stanton J.D."/>
            <person name="Ullery H.E."/>
            <person name="Wilson R.J."/>
            <person name="Serrano M.G."/>
            <person name="Buck G."/>
            <person name="Lee V."/>
            <person name="Wang Y."/>
            <person name="Carvalho R."/>
            <person name="Voegtly L."/>
            <person name="Shi R."/>
            <person name="Duckworth R."/>
            <person name="Johnson A."/>
            <person name="Loviza R."/>
            <person name="Walstead R."/>
            <person name="Shah Z."/>
            <person name="Kiflezghi M."/>
            <person name="Wade K."/>
            <person name="Ball S.L."/>
            <person name="Bradley K.W."/>
            <person name="Asai D.J."/>
            <person name="Bowman C.A."/>
            <person name="Russell D.A."/>
            <person name="Pope W.H."/>
            <person name="Jacobs-Sera D."/>
            <person name="Hendrix R.W."/>
            <person name="Hatfull G.F."/>
        </authorList>
    </citation>
    <scope>NUCLEOTIDE SEQUENCE [LARGE SCALE GENOMIC DNA]</scope>
</reference>
<evidence type="ECO:0000313" key="1">
    <source>
        <dbReference type="EMBL" id="AMM45085.1"/>
    </source>
</evidence>
<protein>
    <submittedName>
        <fullName evidence="1">Uncharacterized protein</fullName>
    </submittedName>
</protein>
<dbReference type="KEGG" id="vg:29125453"/>
<keyword evidence="2" id="KW-1185">Reference proteome</keyword>
<sequence>MHKLKGEIIIVPNGGGTVYVSDVIEVNNKWYAICTPIVPADNAEINKEVESVLEEHPDALIIYLYELRVKDNGDIEVWNPEHSDLSEVITKIKQLDFSGELN</sequence>
<organism evidence="1 2">
    <name type="scientific">Bacillus phage SP-15</name>
    <dbReference type="NCBI Taxonomy" id="1792032"/>
    <lineage>
        <taxon>Viruses</taxon>
        <taxon>Duplodnaviria</taxon>
        <taxon>Heunggongvirae</taxon>
        <taxon>Uroviricota</taxon>
        <taxon>Caudoviricetes</taxon>
        <taxon>Thornevirus</taxon>
        <taxon>Thornevirus SP15</taxon>
    </lineage>
</organism>
<accession>A0A127AWQ7</accession>
<evidence type="ECO:0000313" key="2">
    <source>
        <dbReference type="Proteomes" id="UP000203261"/>
    </source>
</evidence>
<name>A0A127AWQ7_9CAUD</name>
<dbReference type="EMBL" id="KT624200">
    <property type="protein sequence ID" value="AMM45085.1"/>
    <property type="molecule type" value="Genomic_DNA"/>
</dbReference>
<dbReference type="RefSeq" id="YP_009302674.1">
    <property type="nucleotide sequence ID" value="NC_031245.1"/>
</dbReference>
<gene>
    <name evidence="1" type="ORF">SP15_277</name>
</gene>
<dbReference type="Proteomes" id="UP000203261">
    <property type="component" value="Segment"/>
</dbReference>
<proteinExistence type="predicted"/>
<dbReference type="GeneID" id="29125453"/>